<keyword evidence="1" id="KW-0479">Metal-binding</keyword>
<name>A0A444X7F5_ARAHY</name>
<comment type="caution">
    <text evidence="2">The sequence shown here is derived from an EMBL/GenBank/DDBJ whole genome shotgun (WGS) entry which is preliminary data.</text>
</comment>
<evidence type="ECO:0000256" key="1">
    <source>
        <dbReference type="RuleBase" id="RU367018"/>
    </source>
</evidence>
<dbReference type="GO" id="GO:0006355">
    <property type="term" value="P:regulation of DNA-templated transcription"/>
    <property type="evidence" value="ECO:0007669"/>
    <property type="project" value="UniProtKB-UniRule"/>
</dbReference>
<organism evidence="2 3">
    <name type="scientific">Arachis hypogaea</name>
    <name type="common">Peanut</name>
    <dbReference type="NCBI Taxonomy" id="3818"/>
    <lineage>
        <taxon>Eukaryota</taxon>
        <taxon>Viridiplantae</taxon>
        <taxon>Streptophyta</taxon>
        <taxon>Embryophyta</taxon>
        <taxon>Tracheophyta</taxon>
        <taxon>Spermatophyta</taxon>
        <taxon>Magnoliopsida</taxon>
        <taxon>eudicotyledons</taxon>
        <taxon>Gunneridae</taxon>
        <taxon>Pentapetalae</taxon>
        <taxon>rosids</taxon>
        <taxon>fabids</taxon>
        <taxon>Fabales</taxon>
        <taxon>Fabaceae</taxon>
        <taxon>Papilionoideae</taxon>
        <taxon>50 kb inversion clade</taxon>
        <taxon>dalbergioids sensu lato</taxon>
        <taxon>Dalbergieae</taxon>
        <taxon>Pterocarpus clade</taxon>
        <taxon>Arachis</taxon>
    </lineage>
</organism>
<reference evidence="2 3" key="1">
    <citation type="submission" date="2019-01" db="EMBL/GenBank/DDBJ databases">
        <title>Sequencing of cultivated peanut Arachis hypogaea provides insights into genome evolution and oil improvement.</title>
        <authorList>
            <person name="Chen X."/>
        </authorList>
    </citation>
    <scope>NUCLEOTIDE SEQUENCE [LARGE SCALE GENOMIC DNA]</scope>
    <source>
        <strain evidence="3">cv. Fuhuasheng</strain>
        <tissue evidence="2">Leaves</tissue>
    </source>
</reference>
<comment type="similarity">
    <text evidence="1">Belongs to the FHY3/FAR1 family.</text>
</comment>
<accession>A0A444X7F5</accession>
<gene>
    <name evidence="2" type="ORF">Ahy_B10g105044</name>
</gene>
<dbReference type="EMBL" id="SDMP01000020">
    <property type="protein sequence ID" value="RYQ85473.1"/>
    <property type="molecule type" value="Genomic_DNA"/>
</dbReference>
<proteinExistence type="inferred from homology"/>
<dbReference type="PANTHER" id="PTHR31669:SF292">
    <property type="entry name" value="OS02G0262500 PROTEIN"/>
    <property type="match status" value="1"/>
</dbReference>
<keyword evidence="1" id="KW-0863">Zinc-finger</keyword>
<dbReference type="PANTHER" id="PTHR31669">
    <property type="entry name" value="PROTEIN FAR1-RELATED SEQUENCE 10-RELATED"/>
    <property type="match status" value="1"/>
</dbReference>
<dbReference type="STRING" id="3818.A0A444X7F5"/>
<sequence>MDGIRQSRIMEGDAAAAISCSTHIALKSTVITYFDQMVTCCMTTNALNEKIPSYKWLISSFLKVMRHKEPKVVITDGDESMRKAIKNFCVAFKTTVYGHFDVEEFDNYWVDMVTSFSLEDNDWITKTYKKREMWANAYFGGKFCVGIQTTSQCKDINSSLKKFIKSRNCLLELVQNLDRVVKNYWNNEFIADYKTLYSNLVMTICLETLERSASKLCMREIFYEVQKQIERVATLLVLHRDSIGSIEKFMFRKFSKALSCVLDLWERLGISCCHIFCVLKELEKEEMPSQLVLRRWRKNAIVVGNSSKDAAFDPREGFHVRYCALWSACLSIFFLATQATKTYDTVMTKFVRISREFESLCVIEQKGADQTHILDRKFIRSKGTSHRSTNGNNGRRCRRCSRLGHDRRNCTFTDDDVDDEDGRPGHRKFIVGNKVCLSQTKEVISSGLNKSPLWKLLDNFRLRNLKLTAFNFVRVCISIPSTVIQKIIQKDFLWHNNSSFLLAISFISLEYDGELTIT</sequence>
<dbReference type="GO" id="GO:0008270">
    <property type="term" value="F:zinc ion binding"/>
    <property type="evidence" value="ECO:0007669"/>
    <property type="project" value="UniProtKB-UniRule"/>
</dbReference>
<evidence type="ECO:0000313" key="2">
    <source>
        <dbReference type="EMBL" id="RYQ85473.1"/>
    </source>
</evidence>
<dbReference type="InterPro" id="IPR031052">
    <property type="entry name" value="FHY3/FAR1"/>
</dbReference>
<comment type="function">
    <text evidence="1">Putative transcription activator involved in regulating light control of development.</text>
</comment>
<dbReference type="Proteomes" id="UP000289738">
    <property type="component" value="Chromosome B10"/>
</dbReference>
<keyword evidence="3" id="KW-1185">Reference proteome</keyword>
<keyword evidence="1" id="KW-0539">Nucleus</keyword>
<evidence type="ECO:0000313" key="3">
    <source>
        <dbReference type="Proteomes" id="UP000289738"/>
    </source>
</evidence>
<dbReference type="GO" id="GO:0005634">
    <property type="term" value="C:nucleus"/>
    <property type="evidence" value="ECO:0007669"/>
    <property type="project" value="UniProtKB-SubCell"/>
</dbReference>
<dbReference type="AlphaFoldDB" id="A0A444X7F5"/>
<protein>
    <recommendedName>
        <fullName evidence="1">Protein FAR1-RELATED SEQUENCE</fullName>
    </recommendedName>
</protein>
<comment type="subcellular location">
    <subcellularLocation>
        <location evidence="1">Nucleus</location>
    </subcellularLocation>
</comment>
<keyword evidence="1" id="KW-0862">Zinc</keyword>